<evidence type="ECO:0000256" key="4">
    <source>
        <dbReference type="ARBA" id="ARBA00023136"/>
    </source>
</evidence>
<evidence type="ECO:0000256" key="2">
    <source>
        <dbReference type="ARBA" id="ARBA00022692"/>
    </source>
</evidence>
<dbReference type="KEGG" id="nsl:BOX37_03735"/>
<evidence type="ECO:0000256" key="5">
    <source>
        <dbReference type="SAM" id="Phobius"/>
    </source>
</evidence>
<comment type="subcellular location">
    <subcellularLocation>
        <location evidence="1">Membrane</location>
        <topology evidence="1">Multi-pass membrane protein</topology>
    </subcellularLocation>
</comment>
<dbReference type="AlphaFoldDB" id="A0A1J0VMI8"/>
<proteinExistence type="predicted"/>
<feature type="transmembrane region" description="Helical" evidence="5">
    <location>
        <begin position="250"/>
        <end position="273"/>
    </location>
</feature>
<dbReference type="CDD" id="cd16914">
    <property type="entry name" value="EcfT"/>
    <property type="match status" value="1"/>
</dbReference>
<dbReference type="OrthoDB" id="2661848at2"/>
<dbReference type="Pfam" id="PF02361">
    <property type="entry name" value="CbiQ"/>
    <property type="match status" value="1"/>
</dbReference>
<evidence type="ECO:0000313" key="7">
    <source>
        <dbReference type="Proteomes" id="UP000183810"/>
    </source>
</evidence>
<dbReference type="EMBL" id="CP018082">
    <property type="protein sequence ID" value="APE33223.1"/>
    <property type="molecule type" value="Genomic_DNA"/>
</dbReference>
<protein>
    <submittedName>
        <fullName evidence="6">Cobalt ABC transporter permease</fullName>
    </submittedName>
</protein>
<evidence type="ECO:0000256" key="3">
    <source>
        <dbReference type="ARBA" id="ARBA00022989"/>
    </source>
</evidence>
<accession>A0A1J0VMI8</accession>
<dbReference type="RefSeq" id="WP_071926414.1">
    <property type="nucleotide sequence ID" value="NZ_CP018082.1"/>
</dbReference>
<feature type="transmembrane region" description="Helical" evidence="5">
    <location>
        <begin position="107"/>
        <end position="127"/>
    </location>
</feature>
<feature type="transmembrane region" description="Helical" evidence="5">
    <location>
        <begin position="77"/>
        <end position="100"/>
    </location>
</feature>
<keyword evidence="3 5" id="KW-1133">Transmembrane helix</keyword>
<gene>
    <name evidence="6" type="ORF">BOX37_03735</name>
</gene>
<keyword evidence="4 5" id="KW-0472">Membrane</keyword>
<dbReference type="GO" id="GO:0005886">
    <property type="term" value="C:plasma membrane"/>
    <property type="evidence" value="ECO:0007669"/>
    <property type="project" value="UniProtKB-ARBA"/>
</dbReference>
<feature type="transmembrane region" description="Helical" evidence="5">
    <location>
        <begin position="39"/>
        <end position="71"/>
    </location>
</feature>
<evidence type="ECO:0000313" key="6">
    <source>
        <dbReference type="EMBL" id="APE33223.1"/>
    </source>
</evidence>
<evidence type="ECO:0000256" key="1">
    <source>
        <dbReference type="ARBA" id="ARBA00004141"/>
    </source>
</evidence>
<reference evidence="6" key="1">
    <citation type="submission" date="2016-11" db="EMBL/GenBank/DDBJ databases">
        <authorList>
            <person name="Jaros S."/>
            <person name="Januszkiewicz K."/>
            <person name="Wedrychowicz H."/>
        </authorList>
    </citation>
    <scope>NUCLEOTIDE SEQUENCE [LARGE SCALE GENOMIC DNA]</scope>
    <source>
        <strain evidence="6">Y48</strain>
    </source>
</reference>
<feature type="transmembrane region" description="Helical" evidence="5">
    <location>
        <begin position="139"/>
        <end position="157"/>
    </location>
</feature>
<name>A0A1J0VMI8_9NOCA</name>
<sequence length="277" mass="30570">MIRKQHDVLSVEWVKLELLRTAYATRGGLLSRLDARVVLGWYLVFAVVPWLTHNIVTLAALFTITAVTVLLSRVGPLVLGLFTIGLVMESVYLFAAAWMFDGDLRTIMSLLTLTLKLGVISLASMAAFVSLDPEKLSDALISLHAPPLLSFGVSYGYRMLPIMMDEFHTIIDGYRLRSAPPSHRGLLGWRSLLHLSLMLVRSFYPMMLNTAKRTRTTVEALETRGFTFAGENALGREIRLAGLRVGPADIGLLVSTAALIAAAFLLGSQFPVYSRDF</sequence>
<dbReference type="Proteomes" id="UP000183810">
    <property type="component" value="Chromosome"/>
</dbReference>
<organism evidence="6 7">
    <name type="scientific">Nocardia mangyaensis</name>
    <dbReference type="NCBI Taxonomy" id="2213200"/>
    <lineage>
        <taxon>Bacteria</taxon>
        <taxon>Bacillati</taxon>
        <taxon>Actinomycetota</taxon>
        <taxon>Actinomycetes</taxon>
        <taxon>Mycobacteriales</taxon>
        <taxon>Nocardiaceae</taxon>
        <taxon>Nocardia</taxon>
    </lineage>
</organism>
<keyword evidence="2 5" id="KW-0812">Transmembrane</keyword>
<dbReference type="InterPro" id="IPR003339">
    <property type="entry name" value="ABC/ECF_trnsptr_transmembrane"/>
</dbReference>
<keyword evidence="7" id="KW-1185">Reference proteome</keyword>